<feature type="compositionally biased region" description="Basic and acidic residues" evidence="1">
    <location>
        <begin position="418"/>
        <end position="429"/>
    </location>
</feature>
<dbReference type="InterPro" id="IPR038174">
    <property type="entry name" value="Strep_pil_link_sf"/>
</dbReference>
<dbReference type="PANTHER" id="PTHR31137">
    <property type="entry name" value="PROTEIN PSIB-RELATED-RELATED"/>
    <property type="match status" value="1"/>
</dbReference>
<dbReference type="GO" id="GO:0005576">
    <property type="term" value="C:extracellular region"/>
    <property type="evidence" value="ECO:0007669"/>
    <property type="project" value="TreeGrafter"/>
</dbReference>
<feature type="region of interest" description="Disordered" evidence="1">
    <location>
        <begin position="34"/>
        <end position="170"/>
    </location>
</feature>
<feature type="region of interest" description="Disordered" evidence="1">
    <location>
        <begin position="325"/>
        <end position="355"/>
    </location>
</feature>
<protein>
    <submittedName>
        <fullName evidence="4">Fibro-slime domain-containing protein/pilin isopeptide linkage domain-containing protein</fullName>
    </submittedName>
</protein>
<dbReference type="RefSeq" id="WP_074756835.1">
    <property type="nucleotide sequence ID" value="NZ_FOGJ01000016.1"/>
</dbReference>
<keyword evidence="2" id="KW-0812">Transmembrane</keyword>
<feature type="transmembrane region" description="Helical" evidence="2">
    <location>
        <begin position="1096"/>
        <end position="1117"/>
    </location>
</feature>
<evidence type="ECO:0000313" key="4">
    <source>
        <dbReference type="EMBL" id="SES02629.1"/>
    </source>
</evidence>
<keyword evidence="2" id="KW-0472">Membrane</keyword>
<name>A0A1H9TZR9_BUTFI</name>
<feature type="compositionally biased region" description="Polar residues" evidence="1">
    <location>
        <begin position="81"/>
        <end position="93"/>
    </location>
</feature>
<dbReference type="Pfam" id="PF12892">
    <property type="entry name" value="FctA"/>
    <property type="match status" value="2"/>
</dbReference>
<sequence>MNKRFVKTLFSGTIAATVLFHTLGNSSITTLAENDAGESSSVTQQLNETQQNTENSEGASFNDAGSSGGSSDNAVNEIPVTDSQSNDDTGASADNNEDNSNIGNTNNTETNTDNISDGNLDIPDQSTSNPEESAETDLLDDGSDNEGDELEGSDTKENVSEKTSKDSSEIADNSMDNFKITYLANNGGILLSDDVKTDMVEEYVDLEAETLTITGALAAADEGYEFINWTYDEQVVSEEEKFTPSIELIQTITEGNDSAAFYANFAVTSSDELTYNDPFDKEVTVDGITVTAYADAGVIPDGSVLNVTKVDSSLEAKVKEAADDMADSISESNDNATGRSSSDSSGILIRSDDEIKNDTRSSETYTFDITITNPKVNGNIQPKDSNSVKITFSNVIDTASEDTYLTVYYVKTNESDDTVSKTTEEKKNPDNNTDSANNTADNTDSNTDKETDEVNDRPSGSTTVEGLEKVSDTRNNTRDIDFKAEHFSTYTIISNRETQPYYKPAQYTPKAFKILTGTGKNLESGDFTFTIIRTDEQGNPYPESSELYYKESGVHNDENGLISFSTLSFDTPDTYYFKLTEDIPDDAAKDPHMTYDTSFFILRLYVSEYIDDHTKLVANPAYVKNDTLPPVSVSLYDYYGPAINVDHAFKFSDGTYYYENDTSHMASIGSFNRYTSDDASKDKRLTGIVQSELVDGYPVLNPDVTGSTESLEYLFTDASAGVADKRENVILYDIGDAESYRYVNKAFFPFNNNGKKEAGDAYNYHFSVVTEAAFVIPTDGLIHTEDNPSITADMVYNFEGDDDVWVFIDGHLVIDLGGVHDKVGAELNFNTGTIQYYQYSNKNSGSRIDTASANLADILGAGYKDGQVHTLKIFYFERGKSLSEFDSDFNLALIAEFNNIYDEEKTVEGTSVRFSGTKTLTGRSLAAGEFSFELKDAEGNVIETVTNSADGSFSFSEIPYVYTDDRNDVGDHKYTINEVIGSLSGVTYDTRVYNITVSVKYDSEGSRLVATIDGLNQDGSGANFTNTFSVTPPPTPPVPPTPPTPPIPPTTYTTPTPVDTPAVLGATRQEEVIVPAETPAVLGESRVRNTGDESKILLRVFIIIICAGVIAGIIVIGRKKKEN</sequence>
<gene>
    <name evidence="4" type="ORF">SAMN04487884_116101</name>
</gene>
<reference evidence="4 5" key="1">
    <citation type="submission" date="2016-10" db="EMBL/GenBank/DDBJ databases">
        <authorList>
            <person name="de Groot N.N."/>
        </authorList>
    </citation>
    <scope>NUCLEOTIDE SEQUENCE [LARGE SCALE GENOMIC DNA]</scope>
    <source>
        <strain evidence="4 5">AR40</strain>
    </source>
</reference>
<evidence type="ECO:0000259" key="3">
    <source>
        <dbReference type="PROSITE" id="PS51820"/>
    </source>
</evidence>
<feature type="compositionally biased region" description="Low complexity" evidence="1">
    <location>
        <begin position="430"/>
        <end position="445"/>
    </location>
</feature>
<feature type="compositionally biased region" description="Basic and acidic residues" evidence="1">
    <location>
        <begin position="153"/>
        <end position="168"/>
    </location>
</feature>
<dbReference type="EMBL" id="FOGJ01000016">
    <property type="protein sequence ID" value="SES02629.1"/>
    <property type="molecule type" value="Genomic_DNA"/>
</dbReference>
<dbReference type="NCBIfam" id="TIGR03786">
    <property type="entry name" value="strep_pil_rpt"/>
    <property type="match status" value="1"/>
</dbReference>
<evidence type="ECO:0000256" key="1">
    <source>
        <dbReference type="SAM" id="MobiDB-lite"/>
    </source>
</evidence>
<feature type="region of interest" description="Disordered" evidence="1">
    <location>
        <begin position="416"/>
        <end position="472"/>
    </location>
</feature>
<feature type="compositionally biased region" description="Low complexity" evidence="1">
    <location>
        <begin position="98"/>
        <end position="117"/>
    </location>
</feature>
<dbReference type="InterPro" id="IPR051154">
    <property type="entry name" value="Prespore-cell_inducing_factor"/>
</dbReference>
<dbReference type="InterPro" id="IPR022464">
    <property type="entry name" value="Strep_pil_isopept_link"/>
</dbReference>
<organism evidence="4 5">
    <name type="scientific">Butyrivibrio fibrisolvens</name>
    <dbReference type="NCBI Taxonomy" id="831"/>
    <lineage>
        <taxon>Bacteria</taxon>
        <taxon>Bacillati</taxon>
        <taxon>Bacillota</taxon>
        <taxon>Clostridia</taxon>
        <taxon>Lachnospirales</taxon>
        <taxon>Lachnospiraceae</taxon>
        <taxon>Butyrivibrio</taxon>
    </lineage>
</organism>
<evidence type="ECO:0000256" key="2">
    <source>
        <dbReference type="SAM" id="Phobius"/>
    </source>
</evidence>
<dbReference type="Proteomes" id="UP000182584">
    <property type="component" value="Unassembled WGS sequence"/>
</dbReference>
<dbReference type="PANTHER" id="PTHR31137:SF5">
    <property type="entry name" value="PROTEIN PSIQ-RELATED"/>
    <property type="match status" value="1"/>
</dbReference>
<dbReference type="PROSITE" id="PS51820">
    <property type="entry name" value="PA14"/>
    <property type="match status" value="1"/>
</dbReference>
<keyword evidence="2" id="KW-1133">Transmembrane helix</keyword>
<dbReference type="AlphaFoldDB" id="A0A1H9TZR9"/>
<feature type="compositionally biased region" description="Acidic residues" evidence="1">
    <location>
        <begin position="132"/>
        <end position="152"/>
    </location>
</feature>
<accession>A0A1H9TZR9</accession>
<feature type="compositionally biased region" description="Low complexity" evidence="1">
    <location>
        <begin position="43"/>
        <end position="74"/>
    </location>
</feature>
<evidence type="ECO:0000313" key="5">
    <source>
        <dbReference type="Proteomes" id="UP000182584"/>
    </source>
</evidence>
<feature type="domain" description="PA14" evidence="3">
    <location>
        <begin position="705"/>
        <end position="910"/>
    </location>
</feature>
<feature type="compositionally biased region" description="Basic and acidic residues" evidence="1">
    <location>
        <begin position="446"/>
        <end position="456"/>
    </location>
</feature>
<feature type="compositionally biased region" description="Low complexity" evidence="1">
    <location>
        <begin position="338"/>
        <end position="349"/>
    </location>
</feature>
<dbReference type="InterPro" id="IPR037524">
    <property type="entry name" value="PA14/GLEYA"/>
</dbReference>
<proteinExistence type="predicted"/>
<dbReference type="Gene3D" id="2.60.40.3050">
    <property type="match status" value="2"/>
</dbReference>